<dbReference type="Pfam" id="PF00892">
    <property type="entry name" value="EamA"/>
    <property type="match status" value="2"/>
</dbReference>
<sequence>MSPTVLWSLVAVYLIWGSTYFGMRVALTGFPPFLQGGFRYMTAGLILLLFLKLRKTPWPDLRQTLNAAMVGILLTVVGHGMVLYAEQDVSSAVAAVAVGVSPVWAAVWSALWGKAPRGTEWLGLILGVVGIVVLNSGKELAAAPIAMFALILAPMSWSFGTVWSKQLRMPDGVMNTALQIFFGGIASALVGLVLGEKITHVPAQAWVAFWYLVIFGSIIAYNAFMYLVRTVSTPLAMSYAYVNPIVALFVGHFLGGETINLQSILACLLILVAVVLLTRPGQVRAPARTQKSDLPSD</sequence>
<evidence type="ECO:0000256" key="4">
    <source>
        <dbReference type="ARBA" id="ARBA00022989"/>
    </source>
</evidence>
<feature type="transmembrane region" description="Helical" evidence="6">
    <location>
        <begin position="33"/>
        <end position="53"/>
    </location>
</feature>
<dbReference type="InterPro" id="IPR000620">
    <property type="entry name" value="EamA_dom"/>
</dbReference>
<feature type="transmembrane region" description="Helical" evidence="6">
    <location>
        <begin position="235"/>
        <end position="255"/>
    </location>
</feature>
<evidence type="ECO:0000259" key="7">
    <source>
        <dbReference type="Pfam" id="PF00892"/>
    </source>
</evidence>
<comment type="similarity">
    <text evidence="2">Belongs to the EamA transporter family.</text>
</comment>
<dbReference type="OrthoDB" id="67135at2"/>
<feature type="transmembrane region" description="Helical" evidence="6">
    <location>
        <begin position="207"/>
        <end position="228"/>
    </location>
</feature>
<dbReference type="RefSeq" id="WP_146888318.1">
    <property type="nucleotide sequence ID" value="NZ_BJXB01000025.1"/>
</dbReference>
<keyword evidence="9" id="KW-1185">Reference proteome</keyword>
<keyword evidence="3 6" id="KW-0812">Transmembrane</keyword>
<dbReference type="InterPro" id="IPR050638">
    <property type="entry name" value="AA-Vitamin_Transporters"/>
</dbReference>
<keyword evidence="4 6" id="KW-1133">Transmembrane helix</keyword>
<feature type="transmembrane region" description="Helical" evidence="6">
    <location>
        <begin position="65"/>
        <end position="85"/>
    </location>
</feature>
<dbReference type="GO" id="GO:0016020">
    <property type="term" value="C:membrane"/>
    <property type="evidence" value="ECO:0007669"/>
    <property type="project" value="UniProtKB-SubCell"/>
</dbReference>
<evidence type="ECO:0000256" key="6">
    <source>
        <dbReference type="SAM" id="Phobius"/>
    </source>
</evidence>
<evidence type="ECO:0000256" key="5">
    <source>
        <dbReference type="ARBA" id="ARBA00023136"/>
    </source>
</evidence>
<comment type="caution">
    <text evidence="8">The sequence shown here is derived from an EMBL/GenBank/DDBJ whole genome shotgun (WGS) entry which is preliminary data.</text>
</comment>
<organism evidence="8 9">
    <name type="scientific">Deinococcus cellulosilyticus (strain DSM 18568 / NBRC 106333 / KACC 11606 / 5516J-15)</name>
    <dbReference type="NCBI Taxonomy" id="1223518"/>
    <lineage>
        <taxon>Bacteria</taxon>
        <taxon>Thermotogati</taxon>
        <taxon>Deinococcota</taxon>
        <taxon>Deinococci</taxon>
        <taxon>Deinococcales</taxon>
        <taxon>Deinococcaceae</taxon>
        <taxon>Deinococcus</taxon>
    </lineage>
</organism>
<feature type="domain" description="EamA" evidence="7">
    <location>
        <begin position="8"/>
        <end position="135"/>
    </location>
</feature>
<keyword evidence="5 6" id="KW-0472">Membrane</keyword>
<accession>A0A511N7P2</accession>
<feature type="transmembrane region" description="Helical" evidence="6">
    <location>
        <begin position="91"/>
        <end position="111"/>
    </location>
</feature>
<evidence type="ECO:0000256" key="1">
    <source>
        <dbReference type="ARBA" id="ARBA00004141"/>
    </source>
</evidence>
<protein>
    <submittedName>
        <fullName evidence="8">Amino acid exporter for phenylalanine, threonine</fullName>
    </submittedName>
</protein>
<feature type="domain" description="EamA" evidence="7">
    <location>
        <begin position="145"/>
        <end position="278"/>
    </location>
</feature>
<evidence type="ECO:0000256" key="3">
    <source>
        <dbReference type="ARBA" id="ARBA00022692"/>
    </source>
</evidence>
<dbReference type="EMBL" id="BJXB01000025">
    <property type="protein sequence ID" value="GEM48850.1"/>
    <property type="molecule type" value="Genomic_DNA"/>
</dbReference>
<dbReference type="InterPro" id="IPR037185">
    <property type="entry name" value="EmrE-like"/>
</dbReference>
<feature type="transmembrane region" description="Helical" evidence="6">
    <location>
        <begin position="141"/>
        <end position="164"/>
    </location>
</feature>
<evidence type="ECO:0000313" key="8">
    <source>
        <dbReference type="EMBL" id="GEM48850.1"/>
    </source>
</evidence>
<dbReference type="SUPFAM" id="SSF103481">
    <property type="entry name" value="Multidrug resistance efflux transporter EmrE"/>
    <property type="match status" value="2"/>
</dbReference>
<feature type="transmembrane region" description="Helical" evidence="6">
    <location>
        <begin position="261"/>
        <end position="278"/>
    </location>
</feature>
<gene>
    <name evidence="8" type="ORF">DC3_44850</name>
</gene>
<feature type="transmembrane region" description="Helical" evidence="6">
    <location>
        <begin position="176"/>
        <end position="195"/>
    </location>
</feature>
<dbReference type="PANTHER" id="PTHR32322:SF2">
    <property type="entry name" value="EAMA DOMAIN-CONTAINING PROTEIN"/>
    <property type="match status" value="1"/>
</dbReference>
<name>A0A511N7P2_DEIC1</name>
<dbReference type="AlphaFoldDB" id="A0A511N7P2"/>
<evidence type="ECO:0000313" key="9">
    <source>
        <dbReference type="Proteomes" id="UP000321306"/>
    </source>
</evidence>
<dbReference type="PANTHER" id="PTHR32322">
    <property type="entry name" value="INNER MEMBRANE TRANSPORTER"/>
    <property type="match status" value="1"/>
</dbReference>
<evidence type="ECO:0000256" key="2">
    <source>
        <dbReference type="ARBA" id="ARBA00007362"/>
    </source>
</evidence>
<dbReference type="NCBIfam" id="NF008432">
    <property type="entry name" value="PRK11272.1"/>
    <property type="match status" value="1"/>
</dbReference>
<proteinExistence type="inferred from homology"/>
<reference evidence="8 9" key="1">
    <citation type="submission" date="2019-07" db="EMBL/GenBank/DDBJ databases">
        <title>Whole genome shotgun sequence of Deinococcus cellulosilyticus NBRC 106333.</title>
        <authorList>
            <person name="Hosoyama A."/>
            <person name="Uohara A."/>
            <person name="Ohji S."/>
            <person name="Ichikawa N."/>
        </authorList>
    </citation>
    <scope>NUCLEOTIDE SEQUENCE [LARGE SCALE GENOMIC DNA]</scope>
    <source>
        <strain evidence="8 9">NBRC 106333</strain>
    </source>
</reference>
<comment type="subcellular location">
    <subcellularLocation>
        <location evidence="1">Membrane</location>
        <topology evidence="1">Multi-pass membrane protein</topology>
    </subcellularLocation>
</comment>
<dbReference type="Proteomes" id="UP000321306">
    <property type="component" value="Unassembled WGS sequence"/>
</dbReference>
<feature type="transmembrane region" description="Helical" evidence="6">
    <location>
        <begin position="118"/>
        <end position="135"/>
    </location>
</feature>